<gene>
    <name evidence="3" type="ORF">ACAT0790_LOCUS44723</name>
</gene>
<reference evidence="3" key="1">
    <citation type="submission" date="2021-01" db="EMBL/GenBank/DDBJ databases">
        <authorList>
            <person name="Corre E."/>
            <person name="Pelletier E."/>
            <person name="Niang G."/>
            <person name="Scheremetjew M."/>
            <person name="Finn R."/>
            <person name="Kale V."/>
            <person name="Holt S."/>
            <person name="Cochrane G."/>
            <person name="Meng A."/>
            <person name="Brown T."/>
            <person name="Cohen L."/>
        </authorList>
    </citation>
    <scope>NUCLEOTIDE SEQUENCE</scope>
    <source>
        <strain evidence="3">OF101</strain>
    </source>
</reference>
<dbReference type="AlphaFoldDB" id="A0A7S1WGY7"/>
<name>A0A7S1WGY7_ALECA</name>
<dbReference type="EMBL" id="HBGE01074679">
    <property type="protein sequence ID" value="CAD9167955.1"/>
    <property type="molecule type" value="Transcribed_RNA"/>
</dbReference>
<protein>
    <recommendedName>
        <fullName evidence="2">EF-hand domain-containing protein</fullName>
    </recommendedName>
</protein>
<accession>A0A7S1WGY7</accession>
<dbReference type="Gene3D" id="1.10.238.10">
    <property type="entry name" value="EF-hand"/>
    <property type="match status" value="1"/>
</dbReference>
<feature type="region of interest" description="Disordered" evidence="1">
    <location>
        <begin position="59"/>
        <end position="109"/>
    </location>
</feature>
<evidence type="ECO:0000259" key="2">
    <source>
        <dbReference type="PROSITE" id="PS50222"/>
    </source>
</evidence>
<organism evidence="3">
    <name type="scientific">Alexandrium catenella</name>
    <name type="common">Red tide dinoflagellate</name>
    <name type="synonym">Gonyaulax catenella</name>
    <dbReference type="NCBI Taxonomy" id="2925"/>
    <lineage>
        <taxon>Eukaryota</taxon>
        <taxon>Sar</taxon>
        <taxon>Alveolata</taxon>
        <taxon>Dinophyceae</taxon>
        <taxon>Gonyaulacales</taxon>
        <taxon>Pyrocystaceae</taxon>
        <taxon>Alexandrium</taxon>
    </lineage>
</organism>
<dbReference type="PROSITE" id="PS50222">
    <property type="entry name" value="EF_HAND_2"/>
    <property type="match status" value="1"/>
</dbReference>
<proteinExistence type="predicted"/>
<evidence type="ECO:0000313" key="3">
    <source>
        <dbReference type="EMBL" id="CAD9167955.1"/>
    </source>
</evidence>
<feature type="domain" description="EF-hand" evidence="2">
    <location>
        <begin position="213"/>
        <end position="245"/>
    </location>
</feature>
<evidence type="ECO:0000256" key="1">
    <source>
        <dbReference type="SAM" id="MobiDB-lite"/>
    </source>
</evidence>
<dbReference type="GO" id="GO:0005509">
    <property type="term" value="F:calcium ion binding"/>
    <property type="evidence" value="ECO:0007669"/>
    <property type="project" value="InterPro"/>
</dbReference>
<feature type="compositionally biased region" description="Polar residues" evidence="1">
    <location>
        <begin position="64"/>
        <end position="73"/>
    </location>
</feature>
<dbReference type="InterPro" id="IPR002048">
    <property type="entry name" value="EF_hand_dom"/>
</dbReference>
<dbReference type="SUPFAM" id="SSF47473">
    <property type="entry name" value="EF-hand"/>
    <property type="match status" value="1"/>
</dbReference>
<dbReference type="InterPro" id="IPR011992">
    <property type="entry name" value="EF-hand-dom_pair"/>
</dbReference>
<sequence length="245" mass="26944">MAPPRSARNRAPGGAAAMLLLPRLDEPVSARGERSPCGGSPWEHTAPLKSVFHLCSKDGLDMASPQSTPTQQRRLSRGPEEPPAMSKMMASPRPKDTGARPLTPISSTRSTQRYNGVEGISLSQAGSWLDSRCFREQCEFAGANTKHSSRSARSIRKRRPGTFTESERFVLKRCKDNLLRRFGSLHVAFRRFDTNGSNRIALIELLEGSAGVVRPVDAKILYRLLDADCDEVVSLNELQSVLEAV</sequence>